<keyword evidence="3" id="KW-1185">Reference proteome</keyword>
<evidence type="ECO:0000256" key="1">
    <source>
        <dbReference type="SAM" id="Phobius"/>
    </source>
</evidence>
<keyword evidence="1" id="KW-1133">Transmembrane helix</keyword>
<dbReference type="AlphaFoldDB" id="A0AAV7BC00"/>
<gene>
    <name evidence="2" type="ORF">GDO81_014680</name>
</gene>
<sequence>MSIQSLFSFPQRIGRSDLSGSGGSGVGVDCSFMFFFCIHCVYIVYCFPVYPIDVIIWCNMTIVQSNVHCLFSGEGGGGCL</sequence>
<organism evidence="2 3">
    <name type="scientific">Engystomops pustulosus</name>
    <name type="common">Tungara frog</name>
    <name type="synonym">Physalaemus pustulosus</name>
    <dbReference type="NCBI Taxonomy" id="76066"/>
    <lineage>
        <taxon>Eukaryota</taxon>
        <taxon>Metazoa</taxon>
        <taxon>Chordata</taxon>
        <taxon>Craniata</taxon>
        <taxon>Vertebrata</taxon>
        <taxon>Euteleostomi</taxon>
        <taxon>Amphibia</taxon>
        <taxon>Batrachia</taxon>
        <taxon>Anura</taxon>
        <taxon>Neobatrachia</taxon>
        <taxon>Hyloidea</taxon>
        <taxon>Leptodactylidae</taxon>
        <taxon>Leiuperinae</taxon>
        <taxon>Engystomops</taxon>
    </lineage>
</organism>
<name>A0AAV7BC00_ENGPU</name>
<dbReference type="EMBL" id="WNYA01000006">
    <property type="protein sequence ID" value="KAG8570073.1"/>
    <property type="molecule type" value="Genomic_DNA"/>
</dbReference>
<evidence type="ECO:0000313" key="2">
    <source>
        <dbReference type="EMBL" id="KAG8570073.1"/>
    </source>
</evidence>
<reference evidence="2" key="1">
    <citation type="thesis" date="2020" institute="ProQuest LLC" country="789 East Eisenhower Parkway, Ann Arbor, MI, USA">
        <title>Comparative Genomics and Chromosome Evolution.</title>
        <authorList>
            <person name="Mudd A.B."/>
        </authorList>
    </citation>
    <scope>NUCLEOTIDE SEQUENCE</scope>
    <source>
        <strain evidence="2">237g6f4</strain>
        <tissue evidence="2">Blood</tissue>
    </source>
</reference>
<comment type="caution">
    <text evidence="2">The sequence shown here is derived from an EMBL/GenBank/DDBJ whole genome shotgun (WGS) entry which is preliminary data.</text>
</comment>
<keyword evidence="1" id="KW-0472">Membrane</keyword>
<proteinExistence type="predicted"/>
<dbReference type="Proteomes" id="UP000824782">
    <property type="component" value="Unassembled WGS sequence"/>
</dbReference>
<feature type="transmembrane region" description="Helical" evidence="1">
    <location>
        <begin position="32"/>
        <end position="50"/>
    </location>
</feature>
<evidence type="ECO:0000313" key="3">
    <source>
        <dbReference type="Proteomes" id="UP000824782"/>
    </source>
</evidence>
<accession>A0AAV7BC00</accession>
<keyword evidence="1" id="KW-0812">Transmembrane</keyword>
<protein>
    <submittedName>
        <fullName evidence="2">Uncharacterized protein</fullName>
    </submittedName>
</protein>